<evidence type="ECO:0000313" key="3">
    <source>
        <dbReference type="Proteomes" id="UP000232688"/>
    </source>
</evidence>
<evidence type="ECO:0000313" key="2">
    <source>
        <dbReference type="EMBL" id="PKC53875.1"/>
    </source>
</evidence>
<accession>A0A2N0QS50</accession>
<evidence type="ECO:0000256" key="1">
    <source>
        <dbReference type="SAM" id="Phobius"/>
    </source>
</evidence>
<keyword evidence="1" id="KW-0472">Membrane</keyword>
<keyword evidence="1" id="KW-0812">Transmembrane</keyword>
<sequence>MGFWHGFADSSWKWKCRLRFLFSFGLRLLFCVSFLGFGTSFFEILTSFRPLNTWDSTIGLWTHNNSYDLGYGWTLDAWDIDSFSSDFFRHGRIGSSQLFGSLCLDFEWWRNEHLWECKVTAQRN</sequence>
<feature type="transmembrane region" description="Helical" evidence="1">
    <location>
        <begin position="20"/>
        <end position="42"/>
    </location>
</feature>
<reference evidence="2 3" key="2">
    <citation type="submission" date="2017-10" db="EMBL/GenBank/DDBJ databases">
        <title>Genome analyses suggest a sexual origin of heterokaryosis in a supposedly ancient asexual fungus.</title>
        <authorList>
            <person name="Corradi N."/>
            <person name="Sedzielewska K."/>
            <person name="Noel J."/>
            <person name="Charron P."/>
            <person name="Farinelli L."/>
            <person name="Marton T."/>
            <person name="Kruger M."/>
            <person name="Pelin A."/>
            <person name="Brachmann A."/>
            <person name="Corradi N."/>
        </authorList>
    </citation>
    <scope>NUCLEOTIDE SEQUENCE [LARGE SCALE GENOMIC DNA]</scope>
    <source>
        <strain evidence="2 3">A1</strain>
    </source>
</reference>
<dbReference type="AlphaFoldDB" id="A0A2N0QS50"/>
<proteinExistence type="predicted"/>
<dbReference type="EMBL" id="LLXH01003754">
    <property type="protein sequence ID" value="PKC53875.1"/>
    <property type="molecule type" value="Genomic_DNA"/>
</dbReference>
<organism evidence="2 3">
    <name type="scientific">Rhizophagus irregularis</name>
    <dbReference type="NCBI Taxonomy" id="588596"/>
    <lineage>
        <taxon>Eukaryota</taxon>
        <taxon>Fungi</taxon>
        <taxon>Fungi incertae sedis</taxon>
        <taxon>Mucoromycota</taxon>
        <taxon>Glomeromycotina</taxon>
        <taxon>Glomeromycetes</taxon>
        <taxon>Glomerales</taxon>
        <taxon>Glomeraceae</taxon>
        <taxon>Rhizophagus</taxon>
    </lineage>
</organism>
<comment type="caution">
    <text evidence="2">The sequence shown here is derived from an EMBL/GenBank/DDBJ whole genome shotgun (WGS) entry which is preliminary data.</text>
</comment>
<gene>
    <name evidence="2" type="ORF">RhiirA1_478406</name>
</gene>
<name>A0A2N0QS50_9GLOM</name>
<protein>
    <submittedName>
        <fullName evidence="2">Uncharacterized protein</fullName>
    </submittedName>
</protein>
<keyword evidence="1" id="KW-1133">Transmembrane helix</keyword>
<dbReference type="Proteomes" id="UP000232688">
    <property type="component" value="Unassembled WGS sequence"/>
</dbReference>
<dbReference type="VEuPathDB" id="FungiDB:RhiirA1_478406"/>
<reference evidence="2 3" key="1">
    <citation type="submission" date="2017-10" db="EMBL/GenBank/DDBJ databases">
        <title>Extensive intraspecific genome diversity in a model arbuscular mycorrhizal fungus.</title>
        <authorList>
            <person name="Chen E.C.H."/>
            <person name="Morin E."/>
            <person name="Baudet D."/>
            <person name="Noel J."/>
            <person name="Ndikumana S."/>
            <person name="Charron P."/>
            <person name="St-Onge C."/>
            <person name="Giorgi J."/>
            <person name="Grigoriev I.V."/>
            <person name="Roux C."/>
            <person name="Martin F.M."/>
            <person name="Corradi N."/>
        </authorList>
    </citation>
    <scope>NUCLEOTIDE SEQUENCE [LARGE SCALE GENOMIC DNA]</scope>
    <source>
        <strain evidence="2 3">A1</strain>
    </source>
</reference>